<protein>
    <submittedName>
        <fullName evidence="1">Uncharacterized protein</fullName>
    </submittedName>
</protein>
<dbReference type="EMBL" id="ASHM01055530">
    <property type="protein sequence ID" value="PNX88078.1"/>
    <property type="molecule type" value="Genomic_DNA"/>
</dbReference>
<dbReference type="Proteomes" id="UP000236291">
    <property type="component" value="Unassembled WGS sequence"/>
</dbReference>
<dbReference type="AlphaFoldDB" id="A0A2K3MBB9"/>
<gene>
    <name evidence="1" type="ORF">L195_g044178</name>
</gene>
<organism evidence="1 2">
    <name type="scientific">Trifolium pratense</name>
    <name type="common">Red clover</name>
    <dbReference type="NCBI Taxonomy" id="57577"/>
    <lineage>
        <taxon>Eukaryota</taxon>
        <taxon>Viridiplantae</taxon>
        <taxon>Streptophyta</taxon>
        <taxon>Embryophyta</taxon>
        <taxon>Tracheophyta</taxon>
        <taxon>Spermatophyta</taxon>
        <taxon>Magnoliopsida</taxon>
        <taxon>eudicotyledons</taxon>
        <taxon>Gunneridae</taxon>
        <taxon>Pentapetalae</taxon>
        <taxon>rosids</taxon>
        <taxon>fabids</taxon>
        <taxon>Fabales</taxon>
        <taxon>Fabaceae</taxon>
        <taxon>Papilionoideae</taxon>
        <taxon>50 kb inversion clade</taxon>
        <taxon>NPAAA clade</taxon>
        <taxon>Hologalegina</taxon>
        <taxon>IRL clade</taxon>
        <taxon>Trifolieae</taxon>
        <taxon>Trifolium</taxon>
    </lineage>
</organism>
<comment type="caution">
    <text evidence="1">The sequence shown here is derived from an EMBL/GenBank/DDBJ whole genome shotgun (WGS) entry which is preliminary data.</text>
</comment>
<reference evidence="1 2" key="2">
    <citation type="journal article" date="2017" name="Front. Plant Sci.">
        <title>Gene Classification and Mining of Molecular Markers Useful in Red Clover (Trifolium pratense) Breeding.</title>
        <authorList>
            <person name="Istvanek J."/>
            <person name="Dluhosova J."/>
            <person name="Dluhos P."/>
            <person name="Patkova L."/>
            <person name="Nedelnik J."/>
            <person name="Repkova J."/>
        </authorList>
    </citation>
    <scope>NUCLEOTIDE SEQUENCE [LARGE SCALE GENOMIC DNA]</scope>
    <source>
        <strain evidence="2">cv. Tatra</strain>
        <tissue evidence="1">Young leaves</tissue>
    </source>
</reference>
<sequence>MATDVEHRRTSVCSDETVPFTNMKLQNDTDVRTMISIFSHYMTKRPIKLETKQLDPLKLLTFDEITTCMVGTRIGGS</sequence>
<name>A0A2K3MBB9_TRIPR</name>
<evidence type="ECO:0000313" key="2">
    <source>
        <dbReference type="Proteomes" id="UP000236291"/>
    </source>
</evidence>
<evidence type="ECO:0000313" key="1">
    <source>
        <dbReference type="EMBL" id="PNX88078.1"/>
    </source>
</evidence>
<accession>A0A2K3MBB9</accession>
<proteinExistence type="predicted"/>
<reference evidence="1 2" key="1">
    <citation type="journal article" date="2014" name="Am. J. Bot.">
        <title>Genome assembly and annotation for red clover (Trifolium pratense; Fabaceae).</title>
        <authorList>
            <person name="Istvanek J."/>
            <person name="Jaros M."/>
            <person name="Krenek A."/>
            <person name="Repkova J."/>
        </authorList>
    </citation>
    <scope>NUCLEOTIDE SEQUENCE [LARGE SCALE GENOMIC DNA]</scope>
    <source>
        <strain evidence="2">cv. Tatra</strain>
        <tissue evidence="1">Young leaves</tissue>
    </source>
</reference>